<reference evidence="3" key="2">
    <citation type="submission" date="2024-04" db="EMBL/GenBank/DDBJ databases">
        <authorList>
            <person name="Chen Y."/>
            <person name="Shah S."/>
            <person name="Dougan E. K."/>
            <person name="Thang M."/>
            <person name="Chan C."/>
        </authorList>
    </citation>
    <scope>NUCLEOTIDE SEQUENCE [LARGE SCALE GENOMIC DNA]</scope>
</reference>
<evidence type="ECO:0000256" key="1">
    <source>
        <dbReference type="SAM" id="MobiDB-lite"/>
    </source>
</evidence>
<protein>
    <submittedName>
        <fullName evidence="4">Bifunctional protein FolD 2</fullName>
    </submittedName>
</protein>
<dbReference type="EMBL" id="CAMXCT010001015">
    <property type="protein sequence ID" value="CAI3985757.1"/>
    <property type="molecule type" value="Genomic_DNA"/>
</dbReference>
<organism evidence="2">
    <name type="scientific">Cladocopium goreaui</name>
    <dbReference type="NCBI Taxonomy" id="2562237"/>
    <lineage>
        <taxon>Eukaryota</taxon>
        <taxon>Sar</taxon>
        <taxon>Alveolata</taxon>
        <taxon>Dinophyceae</taxon>
        <taxon>Suessiales</taxon>
        <taxon>Symbiodiniaceae</taxon>
        <taxon>Cladocopium</taxon>
    </lineage>
</organism>
<dbReference type="Proteomes" id="UP001152797">
    <property type="component" value="Unassembled WGS sequence"/>
</dbReference>
<gene>
    <name evidence="2" type="ORF">C1SCF055_LOCUS13173</name>
</gene>
<dbReference type="OrthoDB" id="10478761at2759"/>
<sequence>MPLVAVATLECHWPQWCFNAKKHGSLQSLHGSSFSEMGGGDIVKQMSDQTGQLLGGPPRKDLKDEKIFSDEQSEGMEKLQQMDRDKVKRMEKREEELKEMVEKEKKSVEDYESRKKELQEEVEGMEDSQHLRLEGAAEGQGQGDLEEDVDHVEEEEVPKVEKPPDQHEFMAQSRIVAPPYFEPIKPEDEIPVAVATSQDQWRRQRIAKDQVQVAQDQMQLAKDEQVLAEGQDKLTNLRTPGVAKEELLAEQVRDQKRIALDQELLLQSQKRLAEDMDNAVDGKLRWERLEDYRKKRIEQFQDMVNQKLDRLYKEEIDFVKRNRKGKLRGAPIDVPHFGPIGVRIVSGQKAQLATGGEDGSELLSEKEAPEDAAETEAMEATAASAPVVHSALGVSAVAVAAAATGPLRRSAPRRRGEFFPAGETPSQLAEEGGLSLRAD</sequence>
<keyword evidence="5" id="KW-1185">Reference proteome</keyword>
<dbReference type="EMBL" id="CAMXCT030001015">
    <property type="protein sequence ID" value="CAL4773069.1"/>
    <property type="molecule type" value="Genomic_DNA"/>
</dbReference>
<evidence type="ECO:0000313" key="4">
    <source>
        <dbReference type="EMBL" id="CAL4773069.1"/>
    </source>
</evidence>
<dbReference type="EMBL" id="CAMXCT020001015">
    <property type="protein sequence ID" value="CAL1139132.1"/>
    <property type="molecule type" value="Genomic_DNA"/>
</dbReference>
<feature type="compositionally biased region" description="Basic and acidic residues" evidence="1">
    <location>
        <begin position="69"/>
        <end position="119"/>
    </location>
</feature>
<reference evidence="2" key="1">
    <citation type="submission" date="2022-10" db="EMBL/GenBank/DDBJ databases">
        <authorList>
            <person name="Chen Y."/>
            <person name="Dougan E. K."/>
            <person name="Chan C."/>
            <person name="Rhodes N."/>
            <person name="Thang M."/>
        </authorList>
    </citation>
    <scope>NUCLEOTIDE SEQUENCE</scope>
</reference>
<evidence type="ECO:0000313" key="3">
    <source>
        <dbReference type="EMBL" id="CAL1139132.1"/>
    </source>
</evidence>
<dbReference type="AlphaFoldDB" id="A0A9P1C594"/>
<feature type="region of interest" description="Disordered" evidence="1">
    <location>
        <begin position="69"/>
        <end position="167"/>
    </location>
</feature>
<evidence type="ECO:0000313" key="2">
    <source>
        <dbReference type="EMBL" id="CAI3985757.1"/>
    </source>
</evidence>
<name>A0A9P1C594_9DINO</name>
<evidence type="ECO:0000313" key="5">
    <source>
        <dbReference type="Proteomes" id="UP001152797"/>
    </source>
</evidence>
<feature type="region of interest" description="Disordered" evidence="1">
    <location>
        <begin position="351"/>
        <end position="377"/>
    </location>
</feature>
<proteinExistence type="predicted"/>
<comment type="caution">
    <text evidence="2">The sequence shown here is derived from an EMBL/GenBank/DDBJ whole genome shotgun (WGS) entry which is preliminary data.</text>
</comment>
<feature type="compositionally biased region" description="Acidic residues" evidence="1">
    <location>
        <begin position="144"/>
        <end position="156"/>
    </location>
</feature>
<feature type="compositionally biased region" description="Basic and acidic residues" evidence="1">
    <location>
        <begin position="157"/>
        <end position="167"/>
    </location>
</feature>
<accession>A0A9P1C594</accession>
<feature type="region of interest" description="Disordered" evidence="1">
    <location>
        <begin position="406"/>
        <end position="439"/>
    </location>
</feature>